<dbReference type="InterPro" id="IPR022745">
    <property type="entry name" value="eIF4G1_eIF4E-bd"/>
</dbReference>
<keyword evidence="5" id="KW-1185">Reference proteome</keyword>
<feature type="region of interest" description="Disordered" evidence="2">
    <location>
        <begin position="1424"/>
        <end position="1456"/>
    </location>
</feature>
<dbReference type="GO" id="GO:0000981">
    <property type="term" value="F:DNA-binding transcription factor activity, RNA polymerase II-specific"/>
    <property type="evidence" value="ECO:0007669"/>
    <property type="project" value="InterPro"/>
</dbReference>
<dbReference type="InterPro" id="IPR036211">
    <property type="entry name" value="eIF4G_eIF4E-bd_sf"/>
</dbReference>
<dbReference type="CDD" id="cd00067">
    <property type="entry name" value="GAL4"/>
    <property type="match status" value="1"/>
</dbReference>
<feature type="compositionally biased region" description="Polar residues" evidence="2">
    <location>
        <begin position="609"/>
        <end position="619"/>
    </location>
</feature>
<feature type="region of interest" description="Disordered" evidence="2">
    <location>
        <begin position="1080"/>
        <end position="1120"/>
    </location>
</feature>
<feature type="region of interest" description="Disordered" evidence="2">
    <location>
        <begin position="1140"/>
        <end position="1183"/>
    </location>
</feature>
<dbReference type="Pfam" id="PF12152">
    <property type="entry name" value="eIF_4G1"/>
    <property type="match status" value="1"/>
</dbReference>
<feature type="compositionally biased region" description="Polar residues" evidence="2">
    <location>
        <begin position="1102"/>
        <end position="1112"/>
    </location>
</feature>
<feature type="region of interest" description="Disordered" evidence="2">
    <location>
        <begin position="1695"/>
        <end position="1723"/>
    </location>
</feature>
<name>A0A9P6SNL2_9HELO</name>
<dbReference type="InterPro" id="IPR036864">
    <property type="entry name" value="Zn2-C6_fun-type_DNA-bd_sf"/>
</dbReference>
<feature type="region of interest" description="Disordered" evidence="2">
    <location>
        <begin position="788"/>
        <end position="856"/>
    </location>
</feature>
<accession>A0A9P6SNL2</accession>
<evidence type="ECO:0000256" key="1">
    <source>
        <dbReference type="ARBA" id="ARBA00023242"/>
    </source>
</evidence>
<dbReference type="Gene3D" id="4.10.240.10">
    <property type="entry name" value="Zn(2)-C6 fungal-type DNA-binding domain"/>
    <property type="match status" value="1"/>
</dbReference>
<dbReference type="EMBL" id="VNKQ01000017">
    <property type="protein sequence ID" value="KAG0645974.1"/>
    <property type="molecule type" value="Genomic_DNA"/>
</dbReference>
<protein>
    <submittedName>
        <fullName evidence="4">Sterol uptake control 2</fullName>
    </submittedName>
</protein>
<feature type="compositionally biased region" description="Polar residues" evidence="2">
    <location>
        <begin position="1440"/>
        <end position="1455"/>
    </location>
</feature>
<dbReference type="Pfam" id="PF00172">
    <property type="entry name" value="Zn_clus"/>
    <property type="match status" value="1"/>
</dbReference>
<evidence type="ECO:0000256" key="2">
    <source>
        <dbReference type="SAM" id="MobiDB-lite"/>
    </source>
</evidence>
<evidence type="ECO:0000313" key="4">
    <source>
        <dbReference type="EMBL" id="KAG0645974.1"/>
    </source>
</evidence>
<feature type="compositionally biased region" description="Basic and acidic residues" evidence="2">
    <location>
        <begin position="1156"/>
        <end position="1183"/>
    </location>
</feature>
<sequence>MSGLEVIGSVASVLQLAATVYSISKTLYEVGDALSNAPSDIKDLARDLETFSEELHLLSSLLSDKTHHYSDRVYQLTAKIIGDCASICVKIDRILRKLRCGSFLARVKWVFKEKEIMKLLARLRDLKLSLMGTLSLLSALKADHMMDAMGVGNPSLLDRPKDEPLSKETVDQVEETRKKLAGISVGQVSGKPPAATTSGATLIPSVSQSSEKTRPFVESSETPAQLHSLSSSVTTTSLTSTSAIANHAKGLPQGIEQLNAPVFISAIALPKPNPVMQMSQAMASVQSFYSTFSRHETDDIELTSTENIGNTVSNSIPKKSTKTFSTQSTDIRVQHWKADIIESMVKRFGTTEENARAWAASLPAPSFPDTKVQTTPAIVEKSCLVSPLSSSVPSSRADKAGGDDELLLGVHGPNSVPQTQIADSKNDMGIGRSDNAVFGVASVDRKISTRSVMTLPTYNQTTMQREHILAREGENGGADVVIEYPTSVDQEDARRDGEMEALYQLRLGRRQEVEEREERRKARREARERGDNDALMEIQGRKALSSVSTQGTVKQVRAEHSHPYEERARVPAPASYASLGLAKHDGTRSRKILQLGDSLADTEMGDWNKPSSIETTSKSKIADMEDPAFDDSLSTSRTKLPTQTSPLVPGKEINASRRRSGTSVFPPSANAGSSFNLGSGTFSSFGSAKISTTSLGSPILSPDEIRTIDVPGQWISDEELGDDFEDVVRGEIYVKPEERAHSYNKSFSTILASTRNEPTSTSFDEQKLGRMAWVERNETTGLIFGRVKKSEDGFPTPPEAPQDQGNGYVKTAAPTPRGTPTAKHWNSPLTHDSGSLSPVSDDHMASPPISTASKRGKPAALRLVPLSTKYVGPTQPSDALQSLKSASFITAFNQSIYPADISTPKLNGGRYDVAFLLQFKEVCTEKPSSEFESQIISLFANEYENSPRMFYRSRFGKVSTRGRPVVGGAALGAIGAEIITRARSRYREGSEDQSQSSSRSDIHHYRNELKASFGIAGVGLAAKAALKYARNSREAPEIIGRGRSRTRSTSRRRTSYSSYSSDEYQRVSSEYGMVMYGTNMEESDSDRHSPHPGLPKEYGSIEPQNKGQQPKNSMPPARSKFNMTIAPHTYKRHLAEGALAGSGGAALQTSHRRKTGHDEGSLSAENSRHETQMPVRETDDISTSRRLLPQGLSCMSRLAPTRQRSKDKGCGLCWSRKVKCDKKQPKCGRCTRLDLDCTWMVGEVRLQTRRRGYGPIKTRGRAREPMKMELAATSIISPEVLASITERVKSDVLNHLNRTDGTGQSPKVTDISCKEDGNVKYPTDDLMDSPARLRSSRLFDRTSYERERHLYAGLPCAEESPSNKQPIERERKPYSAHPGSGKSYDPPANIHIDREPEYLLLYSNNDQPRDVGFQSSAELRAQGRETYHETMRQSSSSSSRQTSKIPPVSFSLSESSRLDPQREWSTALTIKEPNDLWLRAFAQVQAREYGSSQNILRAWAAAQTYATALTPSEDLVARSTAEKLSFVVGKAQLQLVEVHTEVSSVTASSINKFAEILKVMQETLQFKTGAFIWTCLCSVEHELLDHESTAQVLNNSQALADLSEIATLVARYNVLESMYQQWAGMSLEKAYEQSLIELCIHVLRYLDAVISRRSPAQQETVEQRRDTSIMNIRTADAACRGFSVTIVSGDKGERMEARLEDVSSDDDDSDSTEGGEDERTVFA</sequence>
<gene>
    <name evidence="4" type="ORF">D0Z07_7919</name>
</gene>
<feature type="compositionally biased region" description="Low complexity" evidence="2">
    <location>
        <begin position="811"/>
        <end position="822"/>
    </location>
</feature>
<feature type="compositionally biased region" description="Polar residues" evidence="2">
    <location>
        <begin position="632"/>
        <end position="646"/>
    </location>
</feature>
<feature type="region of interest" description="Disordered" evidence="2">
    <location>
        <begin position="186"/>
        <end position="231"/>
    </location>
</feature>
<reference evidence="4" key="1">
    <citation type="submission" date="2019-07" db="EMBL/GenBank/DDBJ databases">
        <title>Hyphodiscus hymeniophilus genome sequencing and assembly.</title>
        <authorList>
            <person name="Kramer G."/>
            <person name="Nodwell J."/>
        </authorList>
    </citation>
    <scope>NUCLEOTIDE SEQUENCE</scope>
    <source>
        <strain evidence="4">ATCC 34498</strain>
    </source>
</reference>
<dbReference type="OrthoDB" id="5431013at2759"/>
<dbReference type="Gene3D" id="1.20.970.30">
    <property type="entry name" value="eIF4G, eIF4E-binding domain"/>
    <property type="match status" value="1"/>
</dbReference>
<organism evidence="4 5">
    <name type="scientific">Hyphodiscus hymeniophilus</name>
    <dbReference type="NCBI Taxonomy" id="353542"/>
    <lineage>
        <taxon>Eukaryota</taxon>
        <taxon>Fungi</taxon>
        <taxon>Dikarya</taxon>
        <taxon>Ascomycota</taxon>
        <taxon>Pezizomycotina</taxon>
        <taxon>Leotiomycetes</taxon>
        <taxon>Helotiales</taxon>
        <taxon>Hyphodiscaceae</taxon>
        <taxon>Hyphodiscus</taxon>
    </lineage>
</organism>
<dbReference type="PROSITE" id="PS50048">
    <property type="entry name" value="ZN2_CY6_FUNGAL_2"/>
    <property type="match status" value="1"/>
</dbReference>
<dbReference type="SUPFAM" id="SSF101489">
    <property type="entry name" value="Eukaryotic initiation factor 4f subunit eIF4g, eIF4e-binding domain"/>
    <property type="match status" value="1"/>
</dbReference>
<evidence type="ECO:0000313" key="5">
    <source>
        <dbReference type="Proteomes" id="UP000785200"/>
    </source>
</evidence>
<feature type="region of interest" description="Disordered" evidence="2">
    <location>
        <begin position="601"/>
        <end position="650"/>
    </location>
</feature>
<feature type="region of interest" description="Disordered" evidence="2">
    <location>
        <begin position="1037"/>
        <end position="1063"/>
    </location>
</feature>
<feature type="compositionally biased region" description="Basic and acidic residues" evidence="2">
    <location>
        <begin position="510"/>
        <end position="532"/>
    </location>
</feature>
<dbReference type="PROSITE" id="PS00463">
    <property type="entry name" value="ZN2_CY6_FUNGAL_1"/>
    <property type="match status" value="1"/>
</dbReference>
<feature type="region of interest" description="Disordered" evidence="2">
    <location>
        <begin position="1296"/>
        <end position="1318"/>
    </location>
</feature>
<dbReference type="InterPro" id="IPR039327">
    <property type="entry name" value="CON7-like"/>
</dbReference>
<keyword evidence="1" id="KW-0539">Nucleus</keyword>
<feature type="region of interest" description="Disordered" evidence="2">
    <location>
        <begin position="510"/>
        <end position="571"/>
    </location>
</feature>
<feature type="compositionally biased region" description="Polar residues" evidence="2">
    <location>
        <begin position="195"/>
        <end position="210"/>
    </location>
</feature>
<dbReference type="InterPro" id="IPR001138">
    <property type="entry name" value="Zn2Cys6_DnaBD"/>
</dbReference>
<feature type="domain" description="Zn(2)-C6 fungal-type" evidence="3">
    <location>
        <begin position="1209"/>
        <end position="1239"/>
    </location>
</feature>
<proteinExistence type="predicted"/>
<dbReference type="Proteomes" id="UP000785200">
    <property type="component" value="Unassembled WGS sequence"/>
</dbReference>
<feature type="compositionally biased region" description="Basic residues" evidence="2">
    <location>
        <begin position="1042"/>
        <end position="1054"/>
    </location>
</feature>
<comment type="caution">
    <text evidence="4">The sequence shown here is derived from an EMBL/GenBank/DDBJ whole genome shotgun (WGS) entry which is preliminary data.</text>
</comment>
<feature type="compositionally biased region" description="Acidic residues" evidence="2">
    <location>
        <begin position="1702"/>
        <end position="1716"/>
    </location>
</feature>
<feature type="compositionally biased region" description="Polar residues" evidence="2">
    <location>
        <begin position="827"/>
        <end position="838"/>
    </location>
</feature>
<evidence type="ECO:0000259" key="3">
    <source>
        <dbReference type="PROSITE" id="PS50048"/>
    </source>
</evidence>
<dbReference type="PANTHER" id="PTHR36167:SF3">
    <property type="entry name" value="C2H2 FINGER DOMAIN TRANSCRIPTION FACTOR (EUROFUNG)-RELATED"/>
    <property type="match status" value="1"/>
</dbReference>
<dbReference type="GO" id="GO:0008270">
    <property type="term" value="F:zinc ion binding"/>
    <property type="evidence" value="ECO:0007669"/>
    <property type="project" value="InterPro"/>
</dbReference>
<feature type="region of interest" description="Disordered" evidence="2">
    <location>
        <begin position="1355"/>
        <end position="1390"/>
    </location>
</feature>
<dbReference type="SUPFAM" id="SSF57701">
    <property type="entry name" value="Zn2/Cys6 DNA-binding domain"/>
    <property type="match status" value="1"/>
</dbReference>
<dbReference type="PANTHER" id="PTHR36167">
    <property type="entry name" value="C2H2 FINGER DOMAIN TRANSCRIPTION FACTOR (EUROFUNG)-RELATED"/>
    <property type="match status" value="1"/>
</dbReference>
<dbReference type="SMART" id="SM00066">
    <property type="entry name" value="GAL4"/>
    <property type="match status" value="1"/>
</dbReference>
<feature type="compositionally biased region" description="Basic and acidic residues" evidence="2">
    <location>
        <begin position="556"/>
        <end position="569"/>
    </location>
</feature>